<dbReference type="Gene3D" id="3.75.10.10">
    <property type="entry name" value="L-arginine/glycine Amidinotransferase, Chain A"/>
    <property type="match status" value="1"/>
</dbReference>
<dbReference type="GO" id="GO:0047632">
    <property type="term" value="F:agmatine deiminase activity"/>
    <property type="evidence" value="ECO:0007669"/>
    <property type="project" value="TreeGrafter"/>
</dbReference>
<dbReference type="Pfam" id="PF04371">
    <property type="entry name" value="PAD_porph"/>
    <property type="match status" value="1"/>
</dbReference>
<dbReference type="OrthoDB" id="9808013at2"/>
<dbReference type="InterPro" id="IPR007466">
    <property type="entry name" value="Peptidyl-Arg-deiminase_porph"/>
</dbReference>
<keyword evidence="3" id="KW-1185">Reference proteome</keyword>
<dbReference type="AlphaFoldDB" id="A0A2T5C0Y2"/>
<dbReference type="GO" id="GO:0009446">
    <property type="term" value="P:putrescine biosynthetic process"/>
    <property type="evidence" value="ECO:0007669"/>
    <property type="project" value="InterPro"/>
</dbReference>
<accession>A0A2T5C0Y2</accession>
<comment type="caution">
    <text evidence="2">The sequence shown here is derived from an EMBL/GenBank/DDBJ whole genome shotgun (WGS) entry which is preliminary data.</text>
</comment>
<protein>
    <submittedName>
        <fullName evidence="2">Agmatine deiminase</fullName>
    </submittedName>
</protein>
<evidence type="ECO:0000313" key="3">
    <source>
        <dbReference type="Proteomes" id="UP000243525"/>
    </source>
</evidence>
<dbReference type="SUPFAM" id="SSF55909">
    <property type="entry name" value="Pentein"/>
    <property type="match status" value="1"/>
</dbReference>
<reference evidence="2 3" key="1">
    <citation type="submission" date="2018-04" db="EMBL/GenBank/DDBJ databases">
        <title>Genomic Encyclopedia of Archaeal and Bacterial Type Strains, Phase II (KMG-II): from individual species to whole genera.</title>
        <authorList>
            <person name="Goeker M."/>
        </authorList>
    </citation>
    <scope>NUCLEOTIDE SEQUENCE [LARGE SCALE GENOMIC DNA]</scope>
    <source>
        <strain evidence="2 3">DSM 28823</strain>
    </source>
</reference>
<dbReference type="PANTHER" id="PTHR31377:SF0">
    <property type="entry name" value="AGMATINE DEIMINASE-RELATED"/>
    <property type="match status" value="1"/>
</dbReference>
<dbReference type="EMBL" id="QAAD01000009">
    <property type="protein sequence ID" value="PTN08288.1"/>
    <property type="molecule type" value="Genomic_DNA"/>
</dbReference>
<gene>
    <name evidence="2" type="ORF">C8N47_10922</name>
</gene>
<dbReference type="PANTHER" id="PTHR31377">
    <property type="entry name" value="AGMATINE DEIMINASE-RELATED"/>
    <property type="match status" value="1"/>
</dbReference>
<organism evidence="2 3">
    <name type="scientific">Mangrovibacterium marinum</name>
    <dbReference type="NCBI Taxonomy" id="1639118"/>
    <lineage>
        <taxon>Bacteria</taxon>
        <taxon>Pseudomonadati</taxon>
        <taxon>Bacteroidota</taxon>
        <taxon>Bacteroidia</taxon>
        <taxon>Marinilabiliales</taxon>
        <taxon>Prolixibacteraceae</taxon>
        <taxon>Mangrovibacterium</taxon>
    </lineage>
</organism>
<dbReference type="GO" id="GO:0004668">
    <property type="term" value="F:protein-arginine deiminase activity"/>
    <property type="evidence" value="ECO:0007669"/>
    <property type="project" value="InterPro"/>
</dbReference>
<proteinExistence type="predicted"/>
<dbReference type="Proteomes" id="UP000243525">
    <property type="component" value="Unassembled WGS sequence"/>
</dbReference>
<sequence>MKTEGNFLPAEWVRQSGVQLTWPDCETDWCDIIDEVVPVYEQMAREILKREKLLLVCRDRSLLPQFLQAENERLLIHQMPLNDTWARDHGALTVIEKGQPTLLNFRFNGWGMKFAACHDNQITPTLFANGAFRKGVPMLDFSYFTFEGGAIESNNEGVLLTTSECLLSKNRNEHLSKTDVEFFLKKVFDAQKVLWLDHGFLEGDDTDSHIDTLARFCSEKTIAYVKCDDKTDSHYQALQKMEEQLQTLTDQHDKPFQLVPLPFPEAIYDEDGQRLPATYANFLIVNGAVLLPVYGVPQDNEAVRIMQTLFPDREIVPINSVPLIKQHGSIHCISMQFPEGVI</sequence>
<keyword evidence="1" id="KW-0378">Hydrolase</keyword>
<evidence type="ECO:0000256" key="1">
    <source>
        <dbReference type="ARBA" id="ARBA00022801"/>
    </source>
</evidence>
<evidence type="ECO:0000313" key="2">
    <source>
        <dbReference type="EMBL" id="PTN08288.1"/>
    </source>
</evidence>
<name>A0A2T5C0Y2_9BACT</name>
<dbReference type="RefSeq" id="WP_107822436.1">
    <property type="nucleotide sequence ID" value="NZ_OY782574.1"/>
</dbReference>